<feature type="signal peptide" evidence="1">
    <location>
        <begin position="1"/>
        <end position="21"/>
    </location>
</feature>
<name>A0A223NQK0_9SPHI</name>
<keyword evidence="3" id="KW-1185">Reference proteome</keyword>
<dbReference type="KEGG" id="muc:MuYL_0173"/>
<sequence length="193" mass="20474">MKKFTLLFLLAILAGGFSAEAQIQKGNVLVGSNFADINLGLNYPHVFTFNVTPKAAWFVEDNLALGGYVNLAIETANDSRTATSYGFGGLGRYYAGSDMTVLKHGRFFGEATVGFGGTNISDGGGNTNGLALSVGPGFAYFVTPNIGLETLLKFNGLAGFGNQSFRSNLDLSFGLQVYLPGQRTANKIKSDMK</sequence>
<dbReference type="OrthoDB" id="945117at2"/>
<keyword evidence="1" id="KW-0732">Signal</keyword>
<evidence type="ECO:0000313" key="2">
    <source>
        <dbReference type="EMBL" id="ASU32076.1"/>
    </source>
</evidence>
<evidence type="ECO:0000256" key="1">
    <source>
        <dbReference type="SAM" id="SignalP"/>
    </source>
</evidence>
<gene>
    <name evidence="2" type="ORF">MuYL_0173</name>
</gene>
<dbReference type="EMBL" id="CP022743">
    <property type="protein sequence ID" value="ASU32076.1"/>
    <property type="molecule type" value="Genomic_DNA"/>
</dbReference>
<feature type="chain" id="PRO_5013234148" description="Outer membrane protein beta-barrel domain-containing protein" evidence="1">
    <location>
        <begin position="22"/>
        <end position="193"/>
    </location>
</feature>
<protein>
    <recommendedName>
        <fullName evidence="4">Outer membrane protein beta-barrel domain-containing protein</fullName>
    </recommendedName>
</protein>
<dbReference type="AlphaFoldDB" id="A0A223NQK0"/>
<evidence type="ECO:0008006" key="4">
    <source>
        <dbReference type="Google" id="ProtNLM"/>
    </source>
</evidence>
<reference evidence="2 3" key="1">
    <citation type="submission" date="2017-08" db="EMBL/GenBank/DDBJ databases">
        <title>Complete genome sequence of Mucilaginibacter sp. strain BJC16-A31.</title>
        <authorList>
            <consortium name="Henan University of Science and Technology"/>
            <person name="You X."/>
        </authorList>
    </citation>
    <scope>NUCLEOTIDE SEQUENCE [LARGE SCALE GENOMIC DNA]</scope>
    <source>
        <strain evidence="2 3">BJC16-A31</strain>
    </source>
</reference>
<organism evidence="2 3">
    <name type="scientific">Mucilaginibacter xinganensis</name>
    <dbReference type="NCBI Taxonomy" id="1234841"/>
    <lineage>
        <taxon>Bacteria</taxon>
        <taxon>Pseudomonadati</taxon>
        <taxon>Bacteroidota</taxon>
        <taxon>Sphingobacteriia</taxon>
        <taxon>Sphingobacteriales</taxon>
        <taxon>Sphingobacteriaceae</taxon>
        <taxon>Mucilaginibacter</taxon>
    </lineage>
</organism>
<evidence type="ECO:0000313" key="3">
    <source>
        <dbReference type="Proteomes" id="UP000215002"/>
    </source>
</evidence>
<accession>A0A223NQK0</accession>
<dbReference type="Proteomes" id="UP000215002">
    <property type="component" value="Chromosome"/>
</dbReference>
<proteinExistence type="predicted"/>
<dbReference type="RefSeq" id="WP_094568724.1">
    <property type="nucleotide sequence ID" value="NZ_CP022743.1"/>
</dbReference>